<sequence>MKIRPSLTLYFVIYFFLLMGLYHYKIKYYFYWENIAELKNGIFDFSIGRFLASCILFSFNLWILKRINTRKLGFIILSLFFILVTIPSLIAFVSEGMYPLQLLVFHQLFFLILWALLKLKFNLSFIPVLNKRQGLLILLLITVVGTLPYLIVYGPHINLKNLLLLDVYKTRSDMAGLSNFYFGYTYSLFTKIIIPLIIVFSLELKNKLLVLVGIFYLVLFYLFGAHKTVYLGLIAVLIFYKWTYLKSVSRILLYSSIFIILCLIFSAVGYDYPWILTFRRVHFLPTLLDIAYLDFFRDNYMYWSESVLGAFVNYPYIIRHEYLIGEAYFNRPDMAANNGLISDGYMNMGTVGVWLNICIVAIYFMILNNLKIPSKYFGLFLLVIFSFISSSIFTVLLTHGALALLIISIFLLREEKN</sequence>
<feature type="transmembrane region" description="Helical" evidence="1">
    <location>
        <begin position="207"/>
        <end position="223"/>
    </location>
</feature>
<keyword evidence="3" id="KW-1185">Reference proteome</keyword>
<gene>
    <name evidence="2" type="ORF">CLV82_0613</name>
</gene>
<accession>A0A4R6TNU3</accession>
<name>A0A4R6TNU3_9FLAO</name>
<dbReference type="AlphaFoldDB" id="A0A4R6TNU3"/>
<feature type="transmembrane region" description="Helical" evidence="1">
    <location>
        <begin position="379"/>
        <end position="412"/>
    </location>
</feature>
<dbReference type="EMBL" id="SNYI01000001">
    <property type="protein sequence ID" value="TDQ32780.1"/>
    <property type="molecule type" value="Genomic_DNA"/>
</dbReference>
<dbReference type="Proteomes" id="UP000295468">
    <property type="component" value="Unassembled WGS sequence"/>
</dbReference>
<keyword evidence="1" id="KW-1133">Transmembrane helix</keyword>
<feature type="transmembrane region" description="Helical" evidence="1">
    <location>
        <begin position="71"/>
        <end position="92"/>
    </location>
</feature>
<protein>
    <submittedName>
        <fullName evidence="2">Uncharacterized protein</fullName>
    </submittedName>
</protein>
<feature type="transmembrane region" description="Helical" evidence="1">
    <location>
        <begin position="137"/>
        <end position="159"/>
    </location>
</feature>
<reference evidence="2 3" key="1">
    <citation type="submission" date="2019-03" db="EMBL/GenBank/DDBJ databases">
        <title>Genomic Encyclopedia of Archaeal and Bacterial Type Strains, Phase II (KMG-II): from individual species to whole genera.</title>
        <authorList>
            <person name="Goeker M."/>
        </authorList>
    </citation>
    <scope>NUCLEOTIDE SEQUENCE [LARGE SCALE GENOMIC DNA]</scope>
    <source>
        <strain evidence="2 3">DSM 18435</strain>
    </source>
</reference>
<proteinExistence type="predicted"/>
<comment type="caution">
    <text evidence="2">The sequence shown here is derived from an EMBL/GenBank/DDBJ whole genome shotgun (WGS) entry which is preliminary data.</text>
</comment>
<feature type="transmembrane region" description="Helical" evidence="1">
    <location>
        <begin position="179"/>
        <end position="200"/>
    </location>
</feature>
<organism evidence="2 3">
    <name type="scientific">Zeaxanthinibacter enoshimensis</name>
    <dbReference type="NCBI Taxonomy" id="392009"/>
    <lineage>
        <taxon>Bacteria</taxon>
        <taxon>Pseudomonadati</taxon>
        <taxon>Bacteroidota</taxon>
        <taxon>Flavobacteriia</taxon>
        <taxon>Flavobacteriales</taxon>
        <taxon>Flavobacteriaceae</taxon>
        <taxon>Zeaxanthinibacter</taxon>
    </lineage>
</organism>
<feature type="transmembrane region" description="Helical" evidence="1">
    <location>
        <begin position="46"/>
        <end position="64"/>
    </location>
</feature>
<evidence type="ECO:0000256" key="1">
    <source>
        <dbReference type="SAM" id="Phobius"/>
    </source>
</evidence>
<keyword evidence="1" id="KW-0472">Membrane</keyword>
<evidence type="ECO:0000313" key="3">
    <source>
        <dbReference type="Proteomes" id="UP000295468"/>
    </source>
</evidence>
<feature type="transmembrane region" description="Helical" evidence="1">
    <location>
        <begin position="98"/>
        <end position="117"/>
    </location>
</feature>
<keyword evidence="1" id="KW-0812">Transmembrane</keyword>
<feature type="transmembrane region" description="Helical" evidence="1">
    <location>
        <begin position="7"/>
        <end position="26"/>
    </location>
</feature>
<feature type="transmembrane region" description="Helical" evidence="1">
    <location>
        <begin position="344"/>
        <end position="367"/>
    </location>
</feature>
<feature type="transmembrane region" description="Helical" evidence="1">
    <location>
        <begin position="252"/>
        <end position="270"/>
    </location>
</feature>
<evidence type="ECO:0000313" key="2">
    <source>
        <dbReference type="EMBL" id="TDQ32780.1"/>
    </source>
</evidence>